<feature type="transmembrane region" description="Helical" evidence="15">
    <location>
        <begin position="6"/>
        <end position="26"/>
    </location>
</feature>
<gene>
    <name evidence="16" type="ORF">PCOR1329_LOCUS62632</name>
</gene>
<reference evidence="16" key="1">
    <citation type="submission" date="2023-10" db="EMBL/GenBank/DDBJ databases">
        <authorList>
            <person name="Chen Y."/>
            <person name="Shah S."/>
            <person name="Dougan E. K."/>
            <person name="Thang M."/>
            <person name="Chan C."/>
        </authorList>
    </citation>
    <scope>NUCLEOTIDE SEQUENCE [LARGE SCALE GENOMIC DNA]</scope>
</reference>
<comment type="catalytic activity">
    <reaction evidence="10">
        <text>D-mannose(out) = D-mannose(in)</text>
        <dbReference type="Rhea" id="RHEA:78391"/>
        <dbReference type="ChEBI" id="CHEBI:4208"/>
    </reaction>
    <physiologicalReaction direction="left-to-right" evidence="10">
        <dbReference type="Rhea" id="RHEA:78392"/>
    </physiologicalReaction>
</comment>
<dbReference type="Proteomes" id="UP001189429">
    <property type="component" value="Unassembled WGS sequence"/>
</dbReference>
<proteinExistence type="predicted"/>
<evidence type="ECO:0000256" key="15">
    <source>
        <dbReference type="SAM" id="Phobius"/>
    </source>
</evidence>
<evidence type="ECO:0000313" key="16">
    <source>
        <dbReference type="EMBL" id="CAK0879108.1"/>
    </source>
</evidence>
<evidence type="ECO:0000256" key="8">
    <source>
        <dbReference type="ARBA" id="ARBA00044648"/>
    </source>
</evidence>
<dbReference type="SUPFAM" id="SSF103473">
    <property type="entry name" value="MFS general substrate transporter"/>
    <property type="match status" value="2"/>
</dbReference>
<comment type="catalytic activity">
    <reaction evidence="7">
        <text>D-galactose(in) = D-galactose(out)</text>
        <dbReference type="Rhea" id="RHEA:34915"/>
        <dbReference type="ChEBI" id="CHEBI:4139"/>
    </reaction>
    <physiologicalReaction direction="right-to-left" evidence="7">
        <dbReference type="Rhea" id="RHEA:34917"/>
    </physiologicalReaction>
</comment>
<evidence type="ECO:0000256" key="11">
    <source>
        <dbReference type="ARBA" id="ARBA00044668"/>
    </source>
</evidence>
<dbReference type="Pfam" id="PF00083">
    <property type="entry name" value="Sugar_tr"/>
    <property type="match status" value="2"/>
</dbReference>
<evidence type="ECO:0000256" key="6">
    <source>
        <dbReference type="ARBA" id="ARBA00023136"/>
    </source>
</evidence>
<comment type="catalytic activity">
    <reaction evidence="12">
        <text>D-fructose(out) = D-fructose(in)</text>
        <dbReference type="Rhea" id="RHEA:60372"/>
        <dbReference type="ChEBI" id="CHEBI:37721"/>
    </reaction>
    <physiologicalReaction direction="left-to-right" evidence="12">
        <dbReference type="Rhea" id="RHEA:60373"/>
    </physiologicalReaction>
</comment>
<evidence type="ECO:0000256" key="7">
    <source>
        <dbReference type="ARBA" id="ARBA00044637"/>
    </source>
</evidence>
<evidence type="ECO:0000256" key="12">
    <source>
        <dbReference type="ARBA" id="ARBA00044710"/>
    </source>
</evidence>
<feature type="region of interest" description="Disordered" evidence="14">
    <location>
        <begin position="85"/>
        <end position="115"/>
    </location>
</feature>
<dbReference type="InterPro" id="IPR003663">
    <property type="entry name" value="Sugar/inositol_transpt"/>
</dbReference>
<dbReference type="PANTHER" id="PTHR48020">
    <property type="entry name" value="PROTON MYO-INOSITOL COTRANSPORTER"/>
    <property type="match status" value="1"/>
</dbReference>
<keyword evidence="5 15" id="KW-1133">Transmembrane helix</keyword>
<evidence type="ECO:0000256" key="3">
    <source>
        <dbReference type="ARBA" id="ARBA00022448"/>
    </source>
</evidence>
<feature type="compositionally biased region" description="Basic residues" evidence="14">
    <location>
        <begin position="91"/>
        <end position="110"/>
    </location>
</feature>
<feature type="region of interest" description="Disordered" evidence="14">
    <location>
        <begin position="391"/>
        <end position="420"/>
    </location>
</feature>
<feature type="transmembrane region" description="Helical" evidence="15">
    <location>
        <begin position="33"/>
        <end position="53"/>
    </location>
</feature>
<dbReference type="PANTHER" id="PTHR48020:SF12">
    <property type="entry name" value="PROTON MYO-INOSITOL COTRANSPORTER"/>
    <property type="match status" value="1"/>
</dbReference>
<name>A0ABN9W2K3_9DINO</name>
<protein>
    <recommendedName>
        <fullName evidence="13">Hexose transporter 1</fullName>
    </recommendedName>
</protein>
<comment type="subunit">
    <text evidence="2">Homodimer.</text>
</comment>
<feature type="compositionally biased region" description="Low complexity" evidence="14">
    <location>
        <begin position="391"/>
        <end position="402"/>
    </location>
</feature>
<evidence type="ECO:0000256" key="10">
    <source>
        <dbReference type="ARBA" id="ARBA00044662"/>
    </source>
</evidence>
<feature type="transmembrane region" description="Helical" evidence="15">
    <location>
        <begin position="298"/>
        <end position="324"/>
    </location>
</feature>
<evidence type="ECO:0000256" key="14">
    <source>
        <dbReference type="SAM" id="MobiDB-lite"/>
    </source>
</evidence>
<keyword evidence="17" id="KW-1185">Reference proteome</keyword>
<evidence type="ECO:0000256" key="4">
    <source>
        <dbReference type="ARBA" id="ARBA00022692"/>
    </source>
</evidence>
<organism evidence="16 17">
    <name type="scientific">Prorocentrum cordatum</name>
    <dbReference type="NCBI Taxonomy" id="2364126"/>
    <lineage>
        <taxon>Eukaryota</taxon>
        <taxon>Sar</taxon>
        <taxon>Alveolata</taxon>
        <taxon>Dinophyceae</taxon>
        <taxon>Prorocentrales</taxon>
        <taxon>Prorocentraceae</taxon>
        <taxon>Prorocentrum</taxon>
    </lineage>
</organism>
<feature type="transmembrane region" description="Helical" evidence="15">
    <location>
        <begin position="59"/>
        <end position="80"/>
    </location>
</feature>
<comment type="catalytic activity">
    <reaction evidence="9">
        <text>D-xylose(out) = D-xylose(in)</text>
        <dbReference type="Rhea" id="RHEA:78427"/>
        <dbReference type="ChEBI" id="CHEBI:53455"/>
    </reaction>
    <physiologicalReaction direction="left-to-right" evidence="9">
        <dbReference type="Rhea" id="RHEA:78428"/>
    </physiologicalReaction>
</comment>
<evidence type="ECO:0000256" key="13">
    <source>
        <dbReference type="ARBA" id="ARBA00044780"/>
    </source>
</evidence>
<keyword evidence="3" id="KW-0813">Transport</keyword>
<dbReference type="Gene3D" id="1.20.1250.20">
    <property type="entry name" value="MFS general substrate transporter like domains"/>
    <property type="match status" value="2"/>
</dbReference>
<sequence length="420" mass="44482">MFMEFSLPVITLFLALIAAAAGGVLGDLYGRRTIMLLASVFYVCGPALSALAADFGALATGRAVLGVGVGLSFVSVPTYIRRGGSAGHARLPGRPRRLRRGRGAAARGHRERPGLPERARLALERGAGRCHRAGPAAPAASSAPESPRWLLAKGRRAEAEEVLRSLRPAGDEGEASFREELQAALASAEAEKAVGSETWCTSRVRRAIVIGFGLQMLNQLTGINTVMYFGASILVSAGFDQTQSIWLSCLCNFAQVTGVAIQLCQIDTMGRRFTALTSSVGVVLSLLLLGVAFHASNLQWLCVLALMSYLVSFGAGMSGVPYVVNSEIYGGGPPGHPGPLQLLRRGQQLGLQLGREHHLLHPEEQKTHRDTTLRSSARISRVVAGPPLWRTETAPEAALEAPSRGPGADTAHSRGALWGS</sequence>
<evidence type="ECO:0000256" key="2">
    <source>
        <dbReference type="ARBA" id="ARBA00011738"/>
    </source>
</evidence>
<comment type="catalytic activity">
    <reaction evidence="11">
        <text>D-glucosamine(out) = D-glucosamine(in)</text>
        <dbReference type="Rhea" id="RHEA:78423"/>
        <dbReference type="ChEBI" id="CHEBI:58723"/>
    </reaction>
    <physiologicalReaction direction="left-to-right" evidence="11">
        <dbReference type="Rhea" id="RHEA:78424"/>
    </physiologicalReaction>
</comment>
<keyword evidence="6 15" id="KW-0472">Membrane</keyword>
<feature type="transmembrane region" description="Helical" evidence="15">
    <location>
        <begin position="245"/>
        <end position="266"/>
    </location>
</feature>
<dbReference type="PRINTS" id="PR00171">
    <property type="entry name" value="SUGRTRNSPORT"/>
</dbReference>
<dbReference type="InterPro" id="IPR050814">
    <property type="entry name" value="Myo-inositol_Transporter"/>
</dbReference>
<comment type="subcellular location">
    <subcellularLocation>
        <location evidence="1">Membrane</location>
        <topology evidence="1">Multi-pass membrane protein</topology>
    </subcellularLocation>
</comment>
<dbReference type="EMBL" id="CAUYUJ010017919">
    <property type="protein sequence ID" value="CAK0879108.1"/>
    <property type="molecule type" value="Genomic_DNA"/>
</dbReference>
<keyword evidence="4 15" id="KW-0812">Transmembrane</keyword>
<dbReference type="InterPro" id="IPR005828">
    <property type="entry name" value="MFS_sugar_transport-like"/>
</dbReference>
<dbReference type="InterPro" id="IPR036259">
    <property type="entry name" value="MFS_trans_sf"/>
</dbReference>
<feature type="transmembrane region" description="Helical" evidence="15">
    <location>
        <begin position="273"/>
        <end position="292"/>
    </location>
</feature>
<evidence type="ECO:0000313" key="17">
    <source>
        <dbReference type="Proteomes" id="UP001189429"/>
    </source>
</evidence>
<evidence type="ECO:0000256" key="5">
    <source>
        <dbReference type="ARBA" id="ARBA00022989"/>
    </source>
</evidence>
<accession>A0ABN9W2K3</accession>
<evidence type="ECO:0000256" key="1">
    <source>
        <dbReference type="ARBA" id="ARBA00004141"/>
    </source>
</evidence>
<comment type="caution">
    <text evidence="16">The sequence shown here is derived from an EMBL/GenBank/DDBJ whole genome shotgun (WGS) entry which is preliminary data.</text>
</comment>
<evidence type="ECO:0000256" key="9">
    <source>
        <dbReference type="ARBA" id="ARBA00044656"/>
    </source>
</evidence>
<comment type="catalytic activity">
    <reaction evidence="8">
        <text>D-glucose(out) = D-glucose(in)</text>
        <dbReference type="Rhea" id="RHEA:60376"/>
        <dbReference type="ChEBI" id="CHEBI:4167"/>
    </reaction>
    <physiologicalReaction direction="left-to-right" evidence="8">
        <dbReference type="Rhea" id="RHEA:60377"/>
    </physiologicalReaction>
</comment>